<proteinExistence type="predicted"/>
<dbReference type="AlphaFoldDB" id="A0A3S5AYE7"/>
<evidence type="ECO:0000313" key="3">
    <source>
        <dbReference type="Proteomes" id="UP000784294"/>
    </source>
</evidence>
<reference evidence="2" key="1">
    <citation type="submission" date="2018-11" db="EMBL/GenBank/DDBJ databases">
        <authorList>
            <consortium name="Pathogen Informatics"/>
        </authorList>
    </citation>
    <scope>NUCLEOTIDE SEQUENCE</scope>
</reference>
<comment type="caution">
    <text evidence="2">The sequence shown here is derived from an EMBL/GenBank/DDBJ whole genome shotgun (WGS) entry which is preliminary data.</text>
</comment>
<sequence length="129" mass="14674">MTSRHSASGLVEVGRAQGPRAKEALRVGLLSSAPSKKKRHPFTCRPRAQFRARKIGDEKRDQSQKGRKPLETDNPTVLRRRDATAHAEDMRFRPRGVGKRIGETQFWRELDFRATTAVASDAKHKTSYY</sequence>
<gene>
    <name evidence="2" type="ORF">PXEA_LOCUS28795</name>
</gene>
<name>A0A3S5AYE7_9PLAT</name>
<organism evidence="2 3">
    <name type="scientific">Protopolystoma xenopodis</name>
    <dbReference type="NCBI Taxonomy" id="117903"/>
    <lineage>
        <taxon>Eukaryota</taxon>
        <taxon>Metazoa</taxon>
        <taxon>Spiralia</taxon>
        <taxon>Lophotrochozoa</taxon>
        <taxon>Platyhelminthes</taxon>
        <taxon>Monogenea</taxon>
        <taxon>Polyopisthocotylea</taxon>
        <taxon>Polystomatidea</taxon>
        <taxon>Polystomatidae</taxon>
        <taxon>Protopolystoma</taxon>
    </lineage>
</organism>
<feature type="region of interest" description="Disordered" evidence="1">
    <location>
        <begin position="1"/>
        <end position="87"/>
    </location>
</feature>
<keyword evidence="3" id="KW-1185">Reference proteome</keyword>
<accession>A0A3S5AYE7</accession>
<feature type="compositionally biased region" description="Basic residues" evidence="1">
    <location>
        <begin position="35"/>
        <end position="53"/>
    </location>
</feature>
<feature type="compositionally biased region" description="Basic and acidic residues" evidence="1">
    <location>
        <begin position="54"/>
        <end position="71"/>
    </location>
</feature>
<protein>
    <submittedName>
        <fullName evidence="2">Uncharacterized protein</fullName>
    </submittedName>
</protein>
<dbReference type="EMBL" id="CAAALY010249644">
    <property type="protein sequence ID" value="VEL35355.1"/>
    <property type="molecule type" value="Genomic_DNA"/>
</dbReference>
<evidence type="ECO:0000313" key="2">
    <source>
        <dbReference type="EMBL" id="VEL35355.1"/>
    </source>
</evidence>
<dbReference type="Proteomes" id="UP000784294">
    <property type="component" value="Unassembled WGS sequence"/>
</dbReference>
<evidence type="ECO:0000256" key="1">
    <source>
        <dbReference type="SAM" id="MobiDB-lite"/>
    </source>
</evidence>